<protein>
    <submittedName>
        <fullName evidence="8">FtsX-like permease family protein</fullName>
    </submittedName>
</protein>
<dbReference type="Pfam" id="PF02687">
    <property type="entry name" value="FtsX"/>
    <property type="match status" value="2"/>
</dbReference>
<dbReference type="PANTHER" id="PTHR30287:SF2">
    <property type="entry name" value="BLL1001 PROTEIN"/>
    <property type="match status" value="1"/>
</dbReference>
<dbReference type="AlphaFoldDB" id="A0A5Q6RJM4"/>
<sequence>MMLRLSRQTVRRSWPPYAGAFVALACGTVLVGTAVNLAAAVDAAINASDLSADQRTQLADLSSLVGVMAGISVFMALFVVGSTFGFVVASRRRELGMLRLIGATPWQVRRMVLGESALVAVLAGAAGCLLSAPATTVFVWALRARGLLDVALEPSAPWLPWAVAGPVAIGVALLGSWRSSARAARVAPAAALREAGVERRRPSVVAITIGSVCLGAPIALMAVADHFTPLFTVVVSILVPEVLVIGLVCFGGVLFPWLAGLLGRPFVDRDVTARLAREQVRTAVRMPAALAAPILAISAIAGSLIVALSFTADWTTALDREQLRTPLVVETGGDPAVAERIVAAQGVAVADPRSTISARLRPDGERDLVDVIDLPAATQARGLTAVEGSLARLGADDIVVTETYAFDLGADVGDPIDVRVGGQRIRATVAAVVRDAPDLYGEVLVPRAMVADLPLTVPDVVFVDPGSADLDALLAGTAGRVLAADAWIDSVDQQTRAGNSLGLWVLLGPAGLYAAIAIVNAVLIGASQRRTQVRTAMLLGATDRQLRRTALWEAGLVGGAALVVGGAVTGFVGWLIRQAVTRDVGAVGMTIPWLPLLAILGTCLGLTLVAALVGSRRITRSV</sequence>
<dbReference type="RefSeq" id="WP_149771449.1">
    <property type="nucleotide sequence ID" value="NZ_VDFQ02000007.1"/>
</dbReference>
<dbReference type="GO" id="GO:0005886">
    <property type="term" value="C:plasma membrane"/>
    <property type="evidence" value="ECO:0007669"/>
    <property type="project" value="UniProtKB-SubCell"/>
</dbReference>
<evidence type="ECO:0000313" key="9">
    <source>
        <dbReference type="Proteomes" id="UP000307768"/>
    </source>
</evidence>
<feature type="transmembrane region" description="Helical" evidence="6">
    <location>
        <begin position="158"/>
        <end position="177"/>
    </location>
</feature>
<dbReference type="OrthoDB" id="3223244at2"/>
<feature type="transmembrane region" description="Helical" evidence="6">
    <location>
        <begin position="288"/>
        <end position="310"/>
    </location>
</feature>
<evidence type="ECO:0000313" key="8">
    <source>
        <dbReference type="EMBL" id="KAA1418160.1"/>
    </source>
</evidence>
<reference evidence="8 9" key="1">
    <citation type="submission" date="2019-09" db="EMBL/GenBank/DDBJ databases">
        <title>Mumia zhuanghuii sp. nov. isolated from the intestinal contents of plateau pika (Ochotona curzoniae) in the Qinghai-Tibet plateau of China.</title>
        <authorList>
            <person name="Tian Z."/>
        </authorList>
    </citation>
    <scope>NUCLEOTIDE SEQUENCE [LARGE SCALE GENOMIC DNA]</scope>
    <source>
        <strain evidence="9">350</strain>
    </source>
</reference>
<keyword evidence="4 6" id="KW-1133">Transmembrane helix</keyword>
<feature type="transmembrane region" description="Helical" evidence="6">
    <location>
        <begin position="596"/>
        <end position="614"/>
    </location>
</feature>
<gene>
    <name evidence="8" type="ORF">FE697_020190</name>
</gene>
<feature type="domain" description="ABC3 transporter permease C-terminal" evidence="7">
    <location>
        <begin position="67"/>
        <end position="186"/>
    </location>
</feature>
<evidence type="ECO:0000256" key="1">
    <source>
        <dbReference type="ARBA" id="ARBA00004651"/>
    </source>
</evidence>
<evidence type="ECO:0000256" key="2">
    <source>
        <dbReference type="ARBA" id="ARBA00022475"/>
    </source>
</evidence>
<keyword evidence="2" id="KW-1003">Cell membrane</keyword>
<feature type="transmembrane region" description="Helical" evidence="6">
    <location>
        <begin position="117"/>
        <end position="142"/>
    </location>
</feature>
<keyword evidence="5 6" id="KW-0472">Membrane</keyword>
<dbReference type="InterPro" id="IPR038766">
    <property type="entry name" value="Membrane_comp_ABC_pdt"/>
</dbReference>
<feature type="transmembrane region" description="Helical" evidence="6">
    <location>
        <begin position="501"/>
        <end position="524"/>
    </location>
</feature>
<keyword evidence="3 6" id="KW-0812">Transmembrane</keyword>
<feature type="transmembrane region" description="Helical" evidence="6">
    <location>
        <begin position="554"/>
        <end position="576"/>
    </location>
</feature>
<feature type="transmembrane region" description="Helical" evidence="6">
    <location>
        <begin position="203"/>
        <end position="223"/>
    </location>
</feature>
<evidence type="ECO:0000259" key="7">
    <source>
        <dbReference type="Pfam" id="PF02687"/>
    </source>
</evidence>
<dbReference type="EMBL" id="VDFQ02000007">
    <property type="protein sequence ID" value="KAA1418160.1"/>
    <property type="molecule type" value="Genomic_DNA"/>
</dbReference>
<feature type="transmembrane region" description="Helical" evidence="6">
    <location>
        <begin position="67"/>
        <end position="89"/>
    </location>
</feature>
<proteinExistence type="predicted"/>
<dbReference type="Proteomes" id="UP000307768">
    <property type="component" value="Unassembled WGS sequence"/>
</dbReference>
<comment type="caution">
    <text evidence="8">The sequence shown here is derived from an EMBL/GenBank/DDBJ whole genome shotgun (WGS) entry which is preliminary data.</text>
</comment>
<feature type="domain" description="ABC3 transporter permease C-terminal" evidence="7">
    <location>
        <begin position="512"/>
        <end position="620"/>
    </location>
</feature>
<dbReference type="PANTHER" id="PTHR30287">
    <property type="entry name" value="MEMBRANE COMPONENT OF PREDICTED ABC SUPERFAMILY METABOLITE UPTAKE TRANSPORTER"/>
    <property type="match status" value="1"/>
</dbReference>
<dbReference type="InterPro" id="IPR003838">
    <property type="entry name" value="ABC3_permease_C"/>
</dbReference>
<evidence type="ECO:0000256" key="3">
    <source>
        <dbReference type="ARBA" id="ARBA00022692"/>
    </source>
</evidence>
<accession>A0A5Q6RJM4</accession>
<name>A0A5Q6RJM4_9ACTN</name>
<feature type="transmembrane region" description="Helical" evidence="6">
    <location>
        <begin position="243"/>
        <end position="267"/>
    </location>
</feature>
<evidence type="ECO:0000256" key="4">
    <source>
        <dbReference type="ARBA" id="ARBA00022989"/>
    </source>
</evidence>
<dbReference type="PROSITE" id="PS51257">
    <property type="entry name" value="PROKAR_LIPOPROTEIN"/>
    <property type="match status" value="1"/>
</dbReference>
<organism evidence="8 9">
    <name type="scientific">Mumia zhuanghuii</name>
    <dbReference type="NCBI Taxonomy" id="2585211"/>
    <lineage>
        <taxon>Bacteria</taxon>
        <taxon>Bacillati</taxon>
        <taxon>Actinomycetota</taxon>
        <taxon>Actinomycetes</taxon>
        <taxon>Propionibacteriales</taxon>
        <taxon>Nocardioidaceae</taxon>
        <taxon>Mumia</taxon>
    </lineage>
</organism>
<evidence type="ECO:0000256" key="5">
    <source>
        <dbReference type="ARBA" id="ARBA00023136"/>
    </source>
</evidence>
<comment type="subcellular location">
    <subcellularLocation>
        <location evidence="1">Cell membrane</location>
        <topology evidence="1">Multi-pass membrane protein</topology>
    </subcellularLocation>
</comment>
<evidence type="ECO:0000256" key="6">
    <source>
        <dbReference type="SAM" id="Phobius"/>
    </source>
</evidence>